<dbReference type="Proteomes" id="UP000321580">
    <property type="component" value="Unassembled WGS sequence"/>
</dbReference>
<dbReference type="AlphaFoldDB" id="A0A5C6RFE8"/>
<gene>
    <name evidence="1" type="ORF">FRY97_21540</name>
</gene>
<sequence>MRQYLLLWALFALTLPLFGQSPQKFKFQAVARDISGQPYASVDLGVRISLVRDAVSGQIDYAERHVVTTSPLGVFDLEIGGGQSISGAFTDASWANHPYYLKIDIDPDGGTNYVNLGTSQLLSVPYAIYAGEAGNAGDGDPTDELQTLIYDPDLQTLTLTNGNTVNLIFSASTAHRYSSISGSTTAHIAANGPGIGIIENSGAGEVVVTIPEGVEPNYINLFMPSSVTDGGAYHIVLDYEGNRGYNATKYDLNIPLVRTGLDNYDSASRPFPANISENGGNSANTVTYGVSAFGGGDGSDLTISLINFALGINQMCRLDF</sequence>
<organism evidence="1 2">
    <name type="scientific">Phaeodactylibacter luteus</name>
    <dbReference type="NCBI Taxonomy" id="1564516"/>
    <lineage>
        <taxon>Bacteria</taxon>
        <taxon>Pseudomonadati</taxon>
        <taxon>Bacteroidota</taxon>
        <taxon>Saprospiria</taxon>
        <taxon>Saprospirales</taxon>
        <taxon>Haliscomenobacteraceae</taxon>
        <taxon>Phaeodactylibacter</taxon>
    </lineage>
</organism>
<keyword evidence="2" id="KW-1185">Reference proteome</keyword>
<protein>
    <submittedName>
        <fullName evidence="1">Uncharacterized protein</fullName>
    </submittedName>
</protein>
<reference evidence="1 2" key="1">
    <citation type="submission" date="2019-08" db="EMBL/GenBank/DDBJ databases">
        <title>Genome of Phaeodactylibacter luteus.</title>
        <authorList>
            <person name="Bowman J.P."/>
        </authorList>
    </citation>
    <scope>NUCLEOTIDE SEQUENCE [LARGE SCALE GENOMIC DNA]</scope>
    <source>
        <strain evidence="1 2">KCTC 42180</strain>
    </source>
</reference>
<comment type="caution">
    <text evidence="1">The sequence shown here is derived from an EMBL/GenBank/DDBJ whole genome shotgun (WGS) entry which is preliminary data.</text>
</comment>
<accession>A0A5C6RFE8</accession>
<evidence type="ECO:0000313" key="2">
    <source>
        <dbReference type="Proteomes" id="UP000321580"/>
    </source>
</evidence>
<dbReference type="EMBL" id="VOOR01000107">
    <property type="protein sequence ID" value="TXB58619.1"/>
    <property type="molecule type" value="Genomic_DNA"/>
</dbReference>
<name>A0A5C6RFE8_9BACT</name>
<dbReference type="RefSeq" id="WP_147169689.1">
    <property type="nucleotide sequence ID" value="NZ_VOOR01000107.1"/>
</dbReference>
<proteinExistence type="predicted"/>
<dbReference type="OrthoDB" id="644207at2"/>
<evidence type="ECO:0000313" key="1">
    <source>
        <dbReference type="EMBL" id="TXB58619.1"/>
    </source>
</evidence>